<evidence type="ECO:0000313" key="11">
    <source>
        <dbReference type="EMBL" id="CAF0777132.1"/>
    </source>
</evidence>
<dbReference type="GO" id="GO:0042742">
    <property type="term" value="P:defense response to bacterium"/>
    <property type="evidence" value="ECO:0007669"/>
    <property type="project" value="UniProtKB-KW"/>
</dbReference>
<dbReference type="PANTHER" id="PTHR45828:SF9">
    <property type="entry name" value="CELL WALL INTEGRITY AND STRESS RESPONSE COMPONENT 4-LIKE-RELATED"/>
    <property type="match status" value="1"/>
</dbReference>
<feature type="domain" description="Reelin" evidence="10">
    <location>
        <begin position="41"/>
        <end position="160"/>
    </location>
</feature>
<feature type="chain" id="PRO_5032878393" description="Reelin domain-containing protein" evidence="9">
    <location>
        <begin position="26"/>
        <end position="174"/>
    </location>
</feature>
<keyword evidence="4" id="KW-0929">Antimicrobial</keyword>
<keyword evidence="7" id="KW-0391">Immunity</keyword>
<dbReference type="InterPro" id="IPR042307">
    <property type="entry name" value="Reeler_sf"/>
</dbReference>
<dbReference type="CDD" id="cd08544">
    <property type="entry name" value="Reeler"/>
    <property type="match status" value="1"/>
</dbReference>
<comment type="similarity">
    <text evidence="2">Belongs to the insect defense protein family.</text>
</comment>
<dbReference type="AlphaFoldDB" id="A0A813R9G1"/>
<dbReference type="OrthoDB" id="2419613at2759"/>
<evidence type="ECO:0000256" key="4">
    <source>
        <dbReference type="ARBA" id="ARBA00022529"/>
    </source>
</evidence>
<sequence length="174" mass="19535">MSTKKNVTTKMKISIVFFLLTICSLFHEGINLSDGKFSNTCDKIVLEQYNVNPTTCSSNFIIKSSQSTYTIDEPIHVTIQSTLPDKKFVGIYLFAQDTKNINVGSWKITDLLIESVSCGGLMHSSKIEKTSIETVWYPSSNVVGDVMIKAIIIENDNTIYIDCYNIILTPQKLF</sequence>
<evidence type="ECO:0000256" key="2">
    <source>
        <dbReference type="ARBA" id="ARBA00008501"/>
    </source>
</evidence>
<dbReference type="InterPro" id="IPR051237">
    <property type="entry name" value="Ferric-chelate_Red/DefProt"/>
</dbReference>
<gene>
    <name evidence="11" type="ORF">RFH988_LOCUS2687</name>
</gene>
<dbReference type="Gene3D" id="2.60.40.4060">
    <property type="entry name" value="Reeler domain"/>
    <property type="match status" value="1"/>
</dbReference>
<keyword evidence="3" id="KW-0964">Secreted</keyword>
<proteinExistence type="inferred from homology"/>
<dbReference type="GO" id="GO:0045087">
    <property type="term" value="P:innate immune response"/>
    <property type="evidence" value="ECO:0007669"/>
    <property type="project" value="UniProtKB-KW"/>
</dbReference>
<feature type="signal peptide" evidence="9">
    <location>
        <begin position="1"/>
        <end position="25"/>
    </location>
</feature>
<keyword evidence="5" id="KW-0399">Innate immunity</keyword>
<dbReference type="GO" id="GO:0016020">
    <property type="term" value="C:membrane"/>
    <property type="evidence" value="ECO:0007669"/>
    <property type="project" value="TreeGrafter"/>
</dbReference>
<evidence type="ECO:0000256" key="7">
    <source>
        <dbReference type="ARBA" id="ARBA00022859"/>
    </source>
</evidence>
<evidence type="ECO:0000313" key="12">
    <source>
        <dbReference type="Proteomes" id="UP000663882"/>
    </source>
</evidence>
<dbReference type="PANTHER" id="PTHR45828">
    <property type="entry name" value="CYTOCHROME B561/FERRIC REDUCTASE TRANSMEMBRANE"/>
    <property type="match status" value="1"/>
</dbReference>
<dbReference type="EMBL" id="CAJNOO010000059">
    <property type="protein sequence ID" value="CAF0777132.1"/>
    <property type="molecule type" value="Genomic_DNA"/>
</dbReference>
<name>A0A813R9G1_9BILA</name>
<accession>A0A813R9G1</accession>
<evidence type="ECO:0000256" key="3">
    <source>
        <dbReference type="ARBA" id="ARBA00022525"/>
    </source>
</evidence>
<evidence type="ECO:0000256" key="6">
    <source>
        <dbReference type="ARBA" id="ARBA00022729"/>
    </source>
</evidence>
<dbReference type="GO" id="GO:0005576">
    <property type="term" value="C:extracellular region"/>
    <property type="evidence" value="ECO:0007669"/>
    <property type="project" value="UniProtKB-SubCell"/>
</dbReference>
<evidence type="ECO:0000256" key="9">
    <source>
        <dbReference type="SAM" id="SignalP"/>
    </source>
</evidence>
<dbReference type="Pfam" id="PF02014">
    <property type="entry name" value="Reeler"/>
    <property type="match status" value="1"/>
</dbReference>
<organism evidence="11 12">
    <name type="scientific">Rotaria sordida</name>
    <dbReference type="NCBI Taxonomy" id="392033"/>
    <lineage>
        <taxon>Eukaryota</taxon>
        <taxon>Metazoa</taxon>
        <taxon>Spiralia</taxon>
        <taxon>Gnathifera</taxon>
        <taxon>Rotifera</taxon>
        <taxon>Eurotatoria</taxon>
        <taxon>Bdelloidea</taxon>
        <taxon>Philodinida</taxon>
        <taxon>Philodinidae</taxon>
        <taxon>Rotaria</taxon>
    </lineage>
</organism>
<evidence type="ECO:0000256" key="1">
    <source>
        <dbReference type="ARBA" id="ARBA00004613"/>
    </source>
</evidence>
<keyword evidence="8" id="KW-0044">Antibiotic</keyword>
<reference evidence="11" key="1">
    <citation type="submission" date="2021-02" db="EMBL/GenBank/DDBJ databases">
        <authorList>
            <person name="Nowell W R."/>
        </authorList>
    </citation>
    <scope>NUCLEOTIDE SEQUENCE</scope>
</reference>
<dbReference type="Proteomes" id="UP000663882">
    <property type="component" value="Unassembled WGS sequence"/>
</dbReference>
<evidence type="ECO:0000256" key="5">
    <source>
        <dbReference type="ARBA" id="ARBA00022588"/>
    </source>
</evidence>
<keyword evidence="6 9" id="KW-0732">Signal</keyword>
<comment type="caution">
    <text evidence="11">The sequence shown here is derived from an EMBL/GenBank/DDBJ whole genome shotgun (WGS) entry which is preliminary data.</text>
</comment>
<protein>
    <recommendedName>
        <fullName evidence="10">Reelin domain-containing protein</fullName>
    </recommendedName>
</protein>
<evidence type="ECO:0000256" key="8">
    <source>
        <dbReference type="ARBA" id="ARBA00023022"/>
    </source>
</evidence>
<evidence type="ECO:0000259" key="10">
    <source>
        <dbReference type="Pfam" id="PF02014"/>
    </source>
</evidence>
<comment type="subcellular location">
    <subcellularLocation>
        <location evidence="1">Secreted</location>
    </subcellularLocation>
</comment>
<dbReference type="InterPro" id="IPR002861">
    <property type="entry name" value="Reeler_dom"/>
</dbReference>